<evidence type="ECO:0008006" key="3">
    <source>
        <dbReference type="Google" id="ProtNLM"/>
    </source>
</evidence>
<evidence type="ECO:0000313" key="2">
    <source>
        <dbReference type="Proteomes" id="UP001595632"/>
    </source>
</evidence>
<keyword evidence="2" id="KW-1185">Reference proteome</keyword>
<name>A0ABV7GXN4_9RHOB</name>
<reference evidence="2" key="1">
    <citation type="journal article" date="2019" name="Int. J. Syst. Evol. Microbiol.">
        <title>The Global Catalogue of Microorganisms (GCM) 10K type strain sequencing project: providing services to taxonomists for standard genome sequencing and annotation.</title>
        <authorList>
            <consortium name="The Broad Institute Genomics Platform"/>
            <consortium name="The Broad Institute Genome Sequencing Center for Infectious Disease"/>
            <person name="Wu L."/>
            <person name="Ma J."/>
        </authorList>
    </citation>
    <scope>NUCLEOTIDE SEQUENCE [LARGE SCALE GENOMIC DNA]</scope>
    <source>
        <strain evidence="2">KCTC 52366</strain>
    </source>
</reference>
<comment type="caution">
    <text evidence="1">The sequence shown here is derived from an EMBL/GenBank/DDBJ whole genome shotgun (WGS) entry which is preliminary data.</text>
</comment>
<gene>
    <name evidence="1" type="ORF">ACFOGP_19850</name>
</gene>
<dbReference type="Proteomes" id="UP001595632">
    <property type="component" value="Unassembled WGS sequence"/>
</dbReference>
<accession>A0ABV7GXN4</accession>
<dbReference type="EMBL" id="JBHRTB010000010">
    <property type="protein sequence ID" value="MFC3144985.1"/>
    <property type="molecule type" value="Genomic_DNA"/>
</dbReference>
<proteinExistence type="predicted"/>
<dbReference type="RefSeq" id="WP_275634189.1">
    <property type="nucleotide sequence ID" value="NZ_JARGYD010000008.1"/>
</dbReference>
<sequence length="179" mass="19529">MTVHDGTKGVALAQLADALAAFVDELLPGGNGWPKASVVGIQFPLVERLIEQNGEPALTALAQTLNKIGAPWAGMEPAERVEAVKSLEASDPGRFGWLRDAAFQAYYESPVIVMLIDANGTPYKIRPHLSGYDLPKFDRATQTPRHNRGHYIPTDQVKPVDTSGLNLDTVKTEKWGLQR</sequence>
<evidence type="ECO:0000313" key="1">
    <source>
        <dbReference type="EMBL" id="MFC3144985.1"/>
    </source>
</evidence>
<protein>
    <recommendedName>
        <fullName evidence="3">Gluconate 2-dehydrogenase subunit 3-like protein</fullName>
    </recommendedName>
</protein>
<organism evidence="1 2">
    <name type="scientific">Psychromarinibacter halotolerans</name>
    <dbReference type="NCBI Taxonomy" id="1775175"/>
    <lineage>
        <taxon>Bacteria</taxon>
        <taxon>Pseudomonadati</taxon>
        <taxon>Pseudomonadota</taxon>
        <taxon>Alphaproteobacteria</taxon>
        <taxon>Rhodobacterales</taxon>
        <taxon>Paracoccaceae</taxon>
        <taxon>Psychromarinibacter</taxon>
    </lineage>
</organism>